<keyword evidence="1" id="KW-0805">Transcription regulation</keyword>
<accession>A0ABM6M4W4</accession>
<dbReference type="InterPro" id="IPR018490">
    <property type="entry name" value="cNMP-bd_dom_sf"/>
</dbReference>
<evidence type="ECO:0000256" key="3">
    <source>
        <dbReference type="ARBA" id="ARBA00023163"/>
    </source>
</evidence>
<dbReference type="SUPFAM" id="SSF46785">
    <property type="entry name" value="Winged helix' DNA-binding domain"/>
    <property type="match status" value="1"/>
</dbReference>
<dbReference type="InterPro" id="IPR036390">
    <property type="entry name" value="WH_DNA-bd_sf"/>
</dbReference>
<reference evidence="5 6" key="1">
    <citation type="submission" date="2017-03" db="EMBL/GenBank/DDBJ databases">
        <title>Complete genome sequence of Blastomonas fulva degrading microcsystin LR.</title>
        <authorList>
            <person name="Lee H.-g."/>
            <person name="Jin L."/>
            <person name="oh H.-M."/>
        </authorList>
    </citation>
    <scope>NUCLEOTIDE SEQUENCE [LARGE SCALE GENOMIC DNA]</scope>
    <source>
        <strain evidence="5 6">T2</strain>
    </source>
</reference>
<dbReference type="InterPro" id="IPR014710">
    <property type="entry name" value="RmlC-like_jellyroll"/>
</dbReference>
<sequence length="210" mass="23831">MSISVHAPAHLPAHNRHCQTSVHPRCDFIQQGDTLLRPRLLLEGWCAGYRITLDGRRQLTNLYLPGEIIGVWRNSQPSFYHSVMSVTRASFVEFTTTADSEVAQSECALFEQQLENSIFRLGCLNAYERMAHLFLELGERLDIRGMGSRNAYRMPLTQELLADLVGISSVHVNRTLQLMRADNAISLVNSRLTLTDPDRLAEQVHYQPLL</sequence>
<organism evidence="5 6">
    <name type="scientific">Blastomonas fulva</name>
    <dbReference type="NCBI Taxonomy" id="1550728"/>
    <lineage>
        <taxon>Bacteria</taxon>
        <taxon>Pseudomonadati</taxon>
        <taxon>Pseudomonadota</taxon>
        <taxon>Alphaproteobacteria</taxon>
        <taxon>Sphingomonadales</taxon>
        <taxon>Sphingomonadaceae</taxon>
        <taxon>Blastomonas</taxon>
    </lineage>
</organism>
<feature type="domain" description="HTH crp-type" evidence="4">
    <location>
        <begin position="124"/>
        <end position="198"/>
    </location>
</feature>
<gene>
    <name evidence="5" type="ORF">B5J99_05425</name>
</gene>
<dbReference type="GeneID" id="303485017"/>
<dbReference type="Pfam" id="PF13545">
    <property type="entry name" value="HTH_Crp_2"/>
    <property type="match status" value="1"/>
</dbReference>
<evidence type="ECO:0000313" key="5">
    <source>
        <dbReference type="EMBL" id="ASR50981.1"/>
    </source>
</evidence>
<keyword evidence="2" id="KW-0238">DNA-binding</keyword>
<dbReference type="Gene3D" id="2.60.120.10">
    <property type="entry name" value="Jelly Rolls"/>
    <property type="match status" value="1"/>
</dbReference>
<proteinExistence type="predicted"/>
<keyword evidence="3" id="KW-0804">Transcription</keyword>
<dbReference type="Gene3D" id="1.10.10.10">
    <property type="entry name" value="Winged helix-like DNA-binding domain superfamily/Winged helix DNA-binding domain"/>
    <property type="match status" value="1"/>
</dbReference>
<dbReference type="SMART" id="SM00419">
    <property type="entry name" value="HTH_CRP"/>
    <property type="match status" value="1"/>
</dbReference>
<evidence type="ECO:0000256" key="1">
    <source>
        <dbReference type="ARBA" id="ARBA00023015"/>
    </source>
</evidence>
<dbReference type="EMBL" id="CP020083">
    <property type="protein sequence ID" value="ASR50981.1"/>
    <property type="molecule type" value="Genomic_DNA"/>
</dbReference>
<protein>
    <recommendedName>
        <fullName evidence="4">HTH crp-type domain-containing protein</fullName>
    </recommendedName>
</protein>
<dbReference type="InterPro" id="IPR036388">
    <property type="entry name" value="WH-like_DNA-bd_sf"/>
</dbReference>
<dbReference type="InterPro" id="IPR012318">
    <property type="entry name" value="HTH_CRP"/>
</dbReference>
<dbReference type="RefSeq" id="WP_117351797.1">
    <property type="nucleotide sequence ID" value="NZ_CP020083.1"/>
</dbReference>
<evidence type="ECO:0000259" key="4">
    <source>
        <dbReference type="PROSITE" id="PS51063"/>
    </source>
</evidence>
<keyword evidence="6" id="KW-1185">Reference proteome</keyword>
<dbReference type="PROSITE" id="PS51063">
    <property type="entry name" value="HTH_CRP_2"/>
    <property type="match status" value="1"/>
</dbReference>
<dbReference type="Proteomes" id="UP000258016">
    <property type="component" value="Chromosome"/>
</dbReference>
<name>A0ABM6M4W4_9SPHN</name>
<evidence type="ECO:0000313" key="6">
    <source>
        <dbReference type="Proteomes" id="UP000258016"/>
    </source>
</evidence>
<evidence type="ECO:0000256" key="2">
    <source>
        <dbReference type="ARBA" id="ARBA00023125"/>
    </source>
</evidence>
<dbReference type="SUPFAM" id="SSF51206">
    <property type="entry name" value="cAMP-binding domain-like"/>
    <property type="match status" value="1"/>
</dbReference>